<accession>A0A0A9DE11</accession>
<protein>
    <submittedName>
        <fullName evidence="1">Uncharacterized protein</fullName>
    </submittedName>
</protein>
<organism evidence="1">
    <name type="scientific">Arundo donax</name>
    <name type="common">Giant reed</name>
    <name type="synonym">Donax arundinaceus</name>
    <dbReference type="NCBI Taxonomy" id="35708"/>
    <lineage>
        <taxon>Eukaryota</taxon>
        <taxon>Viridiplantae</taxon>
        <taxon>Streptophyta</taxon>
        <taxon>Embryophyta</taxon>
        <taxon>Tracheophyta</taxon>
        <taxon>Spermatophyta</taxon>
        <taxon>Magnoliopsida</taxon>
        <taxon>Liliopsida</taxon>
        <taxon>Poales</taxon>
        <taxon>Poaceae</taxon>
        <taxon>PACMAD clade</taxon>
        <taxon>Arundinoideae</taxon>
        <taxon>Arundineae</taxon>
        <taxon>Arundo</taxon>
    </lineage>
</organism>
<sequence length="62" mass="7145">MVLCKLQRGSVLGYCYPCFRLSKTFSCLSLSFRILKFSLQLCSRLSGFERVVSISFYSNTMQ</sequence>
<name>A0A0A9DE11_ARUDO</name>
<reference evidence="1" key="2">
    <citation type="journal article" date="2015" name="Data Brief">
        <title>Shoot transcriptome of the giant reed, Arundo donax.</title>
        <authorList>
            <person name="Barrero R.A."/>
            <person name="Guerrero F.D."/>
            <person name="Moolhuijzen P."/>
            <person name="Goolsby J.A."/>
            <person name="Tidwell J."/>
            <person name="Bellgard S.E."/>
            <person name="Bellgard M.I."/>
        </authorList>
    </citation>
    <scope>NUCLEOTIDE SEQUENCE</scope>
    <source>
        <tissue evidence="1">Shoot tissue taken approximately 20 cm above the soil surface</tissue>
    </source>
</reference>
<proteinExistence type="predicted"/>
<dbReference type="AlphaFoldDB" id="A0A0A9DE11"/>
<evidence type="ECO:0000313" key="1">
    <source>
        <dbReference type="EMBL" id="JAD86824.1"/>
    </source>
</evidence>
<dbReference type="EMBL" id="GBRH01211071">
    <property type="protein sequence ID" value="JAD86824.1"/>
    <property type="molecule type" value="Transcribed_RNA"/>
</dbReference>
<reference evidence="1" key="1">
    <citation type="submission" date="2014-09" db="EMBL/GenBank/DDBJ databases">
        <authorList>
            <person name="Magalhaes I.L.F."/>
            <person name="Oliveira U."/>
            <person name="Santos F.R."/>
            <person name="Vidigal T.H.D.A."/>
            <person name="Brescovit A.D."/>
            <person name="Santos A.J."/>
        </authorList>
    </citation>
    <scope>NUCLEOTIDE SEQUENCE</scope>
    <source>
        <tissue evidence="1">Shoot tissue taken approximately 20 cm above the soil surface</tissue>
    </source>
</reference>